<dbReference type="EMBL" id="CP022760">
    <property type="protein sequence ID" value="AXV84524.1"/>
    <property type="molecule type" value="Genomic_DNA"/>
</dbReference>
<reference evidence="1 2" key="1">
    <citation type="submission" date="2017-08" db="EMBL/GenBank/DDBJ databases">
        <title>Genome sequences of Ralstonia solanacearum Species Complex (RSSC) isolated from Potato bacterial wilts in Korea.</title>
        <authorList>
            <person name="Cho H."/>
            <person name="Song E.-S."/>
            <person name="Lee Y.K."/>
            <person name="Lee S."/>
            <person name="Lee S.-W."/>
            <person name="Jo A."/>
            <person name="Kim J.-G."/>
            <person name="Hwang I."/>
        </authorList>
    </citation>
    <scope>NUCLEOTIDE SEQUENCE [LARGE SCALE GENOMIC DNA]</scope>
    <source>
        <strain evidence="1 2">T98</strain>
        <plasmid evidence="1 2">unnamed</plasmid>
    </source>
</reference>
<accession>A0AAD0SBX2</accession>
<keyword evidence="1" id="KW-0614">Plasmid</keyword>
<geneLocation type="plasmid" evidence="1 2">
    <name>unnamed</name>
</geneLocation>
<gene>
    <name evidence="1" type="ORF">CJO77_23985</name>
</gene>
<dbReference type="RefSeq" id="WP_118870811.1">
    <property type="nucleotide sequence ID" value="NZ_CP022760.1"/>
</dbReference>
<sequence length="277" mass="30739">MSVSSIAVDFRKRASFASDDEVALFRKLADAIVNGSTAVFVDETHGATKCNVRFDLTDGTQTRCEIADLLIIARSDRPPFLRATFWQAKKVKVSNWVAHGTQDRHIDFPAQFNQWDLLSRRPTIQGVRPFDPPADLLESFQSASIGSFGVFYERNAQIEVAHSVAEFLSCSNPKASAPTLLANAYLEPYRMHDEVVVRSELEPFLAALFDHQIGAALLDSTLQHQWLVNYAKAKAASGGQSQQLPADFFDGFNVNQVPDSMPDRDGLSLLFVDTRLS</sequence>
<protein>
    <submittedName>
        <fullName evidence="1">Uncharacterized protein</fullName>
    </submittedName>
</protein>
<evidence type="ECO:0000313" key="2">
    <source>
        <dbReference type="Proteomes" id="UP000261758"/>
    </source>
</evidence>
<dbReference type="Proteomes" id="UP000261758">
    <property type="component" value="Plasmid unnamed"/>
</dbReference>
<organism evidence="1 2">
    <name type="scientific">Ralstonia solanacearum</name>
    <name type="common">Pseudomonas solanacearum</name>
    <dbReference type="NCBI Taxonomy" id="305"/>
    <lineage>
        <taxon>Bacteria</taxon>
        <taxon>Pseudomonadati</taxon>
        <taxon>Pseudomonadota</taxon>
        <taxon>Betaproteobacteria</taxon>
        <taxon>Burkholderiales</taxon>
        <taxon>Burkholderiaceae</taxon>
        <taxon>Ralstonia</taxon>
        <taxon>Ralstonia solanacearum species complex</taxon>
    </lineage>
</organism>
<name>A0AAD0SBX2_RALSL</name>
<evidence type="ECO:0000313" key="1">
    <source>
        <dbReference type="EMBL" id="AXV84524.1"/>
    </source>
</evidence>
<dbReference type="AlphaFoldDB" id="A0AAD0SBX2"/>
<proteinExistence type="predicted"/>